<dbReference type="InterPro" id="IPR051609">
    <property type="entry name" value="NmrA/Isoflavone_reductase-like"/>
</dbReference>
<comment type="caution">
    <text evidence="4">The sequence shown here is derived from an EMBL/GenBank/DDBJ whole genome shotgun (WGS) entry which is preliminary data.</text>
</comment>
<name>A0A545ULK7_9HYPO</name>
<keyword evidence="5" id="KW-1185">Reference proteome</keyword>
<sequence length="327" mass="36248">MTSKTIIALAGAGDLAKYIVDAAVSHGNVQVVVLSRSSKDWFEKRSPDVSLHVTDYSAASVREILDATGATALFSVIHTFDAAVYLETHRALLEAVGRSRSCRRFSPSYYAGNIDDFPGVPRFYEDAHQAFHDEMERTAGRGGLGLEWTVINQGWIMDYVAIFEEEGRYGDKSYMKSAQTIWSINMKDWTATIPGTGDEPATFTAAADVGKAVVALGVTSKPWPKHTYLQGEQTTWNRLVKELETFYDRKLVDVKYRPLDQIQNELQSLTSQDDLAHVALLQTSEWIALGGQGLPQDAVLAQRDKYFAGIRFQTVEELLAASAKGRI</sequence>
<dbReference type="PANTHER" id="PTHR47706">
    <property type="entry name" value="NMRA-LIKE FAMILY PROTEIN"/>
    <property type="match status" value="1"/>
</dbReference>
<dbReference type="InterPro" id="IPR036291">
    <property type="entry name" value="NAD(P)-bd_dom_sf"/>
</dbReference>
<protein>
    <submittedName>
        <fullName evidence="4">Nmra-like protein</fullName>
    </submittedName>
</protein>
<evidence type="ECO:0000313" key="5">
    <source>
        <dbReference type="Proteomes" id="UP000315783"/>
    </source>
</evidence>
<dbReference type="Gene3D" id="3.40.50.720">
    <property type="entry name" value="NAD(P)-binding Rossmann-like Domain"/>
    <property type="match status" value="1"/>
</dbReference>
<dbReference type="STRING" id="43265.A0A545ULK7"/>
<evidence type="ECO:0000313" key="4">
    <source>
        <dbReference type="EMBL" id="TQV90345.1"/>
    </source>
</evidence>
<dbReference type="OrthoDB" id="419598at2759"/>
<keyword evidence="2" id="KW-0521">NADP</keyword>
<evidence type="ECO:0000256" key="1">
    <source>
        <dbReference type="ARBA" id="ARBA00005725"/>
    </source>
</evidence>
<dbReference type="PANTHER" id="PTHR47706:SF4">
    <property type="entry name" value="NMRA-LIKE DOMAIN-CONTAINING PROTEIN"/>
    <property type="match status" value="1"/>
</dbReference>
<dbReference type="SUPFAM" id="SSF51735">
    <property type="entry name" value="NAD(P)-binding Rossmann-fold domains"/>
    <property type="match status" value="1"/>
</dbReference>
<reference evidence="4 5" key="1">
    <citation type="journal article" date="2019" name="Appl. Microbiol. Biotechnol.">
        <title>Genome sequence of Isaria javanica and comparative genome analysis insights into family S53 peptidase evolution in fungal entomopathogens.</title>
        <authorList>
            <person name="Lin R."/>
            <person name="Zhang X."/>
            <person name="Xin B."/>
            <person name="Zou M."/>
            <person name="Gao Y."/>
            <person name="Qin F."/>
            <person name="Hu Q."/>
            <person name="Xie B."/>
            <person name="Cheng X."/>
        </authorList>
    </citation>
    <scope>NUCLEOTIDE SEQUENCE [LARGE SCALE GENOMIC DNA]</scope>
    <source>
        <strain evidence="4 5">IJ1G</strain>
    </source>
</reference>
<gene>
    <name evidence="4" type="ORF">IF1G_10981</name>
</gene>
<accession>A0A545ULK7</accession>
<dbReference type="Proteomes" id="UP000315783">
    <property type="component" value="Unassembled WGS sequence"/>
</dbReference>
<dbReference type="EMBL" id="SPUK01000028">
    <property type="protein sequence ID" value="TQV90345.1"/>
    <property type="molecule type" value="Genomic_DNA"/>
</dbReference>
<evidence type="ECO:0000256" key="3">
    <source>
        <dbReference type="ARBA" id="ARBA00023002"/>
    </source>
</evidence>
<comment type="similarity">
    <text evidence="1">Belongs to the NmrA-type oxidoreductase family. Isoflavone reductase subfamily.</text>
</comment>
<dbReference type="GO" id="GO:0016491">
    <property type="term" value="F:oxidoreductase activity"/>
    <property type="evidence" value="ECO:0007669"/>
    <property type="project" value="UniProtKB-KW"/>
</dbReference>
<organism evidence="4 5">
    <name type="scientific">Cordyceps javanica</name>
    <dbReference type="NCBI Taxonomy" id="43265"/>
    <lineage>
        <taxon>Eukaryota</taxon>
        <taxon>Fungi</taxon>
        <taxon>Dikarya</taxon>
        <taxon>Ascomycota</taxon>
        <taxon>Pezizomycotina</taxon>
        <taxon>Sordariomycetes</taxon>
        <taxon>Hypocreomycetidae</taxon>
        <taxon>Hypocreales</taxon>
        <taxon>Cordycipitaceae</taxon>
        <taxon>Cordyceps</taxon>
    </lineage>
</organism>
<keyword evidence="3" id="KW-0560">Oxidoreductase</keyword>
<proteinExistence type="inferred from homology"/>
<dbReference type="AlphaFoldDB" id="A0A545ULK7"/>
<evidence type="ECO:0000256" key="2">
    <source>
        <dbReference type="ARBA" id="ARBA00022857"/>
    </source>
</evidence>